<keyword evidence="1" id="KW-1185">Reference proteome</keyword>
<evidence type="ECO:0000313" key="1">
    <source>
        <dbReference type="Proteomes" id="UP000887565"/>
    </source>
</evidence>
<accession>A0A915KSU1</accession>
<name>A0A915KSU1_ROMCU</name>
<dbReference type="Proteomes" id="UP000887565">
    <property type="component" value="Unplaced"/>
</dbReference>
<protein>
    <submittedName>
        <fullName evidence="2">Uncharacterized protein</fullName>
    </submittedName>
</protein>
<dbReference type="WBParaSite" id="nRc.2.0.1.t40703-RA">
    <property type="protein sequence ID" value="nRc.2.0.1.t40703-RA"/>
    <property type="gene ID" value="nRc.2.0.1.g40703"/>
</dbReference>
<evidence type="ECO:0000313" key="2">
    <source>
        <dbReference type="WBParaSite" id="nRc.2.0.1.t40703-RA"/>
    </source>
</evidence>
<organism evidence="1 2">
    <name type="scientific">Romanomermis culicivorax</name>
    <name type="common">Nematode worm</name>
    <dbReference type="NCBI Taxonomy" id="13658"/>
    <lineage>
        <taxon>Eukaryota</taxon>
        <taxon>Metazoa</taxon>
        <taxon>Ecdysozoa</taxon>
        <taxon>Nematoda</taxon>
        <taxon>Enoplea</taxon>
        <taxon>Dorylaimia</taxon>
        <taxon>Mermithida</taxon>
        <taxon>Mermithoidea</taxon>
        <taxon>Mermithidae</taxon>
        <taxon>Romanomermis</taxon>
    </lineage>
</organism>
<dbReference type="AlphaFoldDB" id="A0A915KSU1"/>
<sequence length="154" mass="17334">MYRLYSMVLSTLLSYLNGYDHGLLITHLPLVVVSAGISANGNVLDIGSQTVGLADCLIGTEMNPSCPGRSQCGIRPCTLIRQRAKTSPFFVRSCRPVLRIGRFVDIHGDSERSVIDLAVYVYFLLLFHVTKLYKLRRKMDLQKIELDRNFAKIV</sequence>
<reference evidence="2" key="1">
    <citation type="submission" date="2022-11" db="UniProtKB">
        <authorList>
            <consortium name="WormBaseParasite"/>
        </authorList>
    </citation>
    <scope>IDENTIFICATION</scope>
</reference>
<proteinExistence type="predicted"/>